<dbReference type="AlphaFoldDB" id="A0A8J2LA61"/>
<dbReference type="EMBL" id="CAJVCH010546970">
    <property type="protein sequence ID" value="CAG7828288.1"/>
    <property type="molecule type" value="Genomic_DNA"/>
</dbReference>
<evidence type="ECO:0000313" key="1">
    <source>
        <dbReference type="EMBL" id="CAG7828288.1"/>
    </source>
</evidence>
<accession>A0A8J2LA61</accession>
<keyword evidence="2" id="KW-1185">Reference proteome</keyword>
<comment type="caution">
    <text evidence="1">The sequence shown here is derived from an EMBL/GenBank/DDBJ whole genome shotgun (WGS) entry which is preliminary data.</text>
</comment>
<reference evidence="1" key="1">
    <citation type="submission" date="2021-06" db="EMBL/GenBank/DDBJ databases">
        <authorList>
            <person name="Hodson N. C."/>
            <person name="Mongue J. A."/>
            <person name="Jaron S. K."/>
        </authorList>
    </citation>
    <scope>NUCLEOTIDE SEQUENCE</scope>
</reference>
<evidence type="ECO:0000313" key="2">
    <source>
        <dbReference type="Proteomes" id="UP000708208"/>
    </source>
</evidence>
<gene>
    <name evidence="1" type="ORF">AFUS01_LOCUS38228</name>
</gene>
<dbReference type="Proteomes" id="UP000708208">
    <property type="component" value="Unassembled WGS sequence"/>
</dbReference>
<proteinExistence type="predicted"/>
<feature type="non-terminal residue" evidence="1">
    <location>
        <position position="1"/>
    </location>
</feature>
<name>A0A8J2LA61_9HEXA</name>
<sequence length="97" mass="11178">MQLKNTVHPHRSVHSVSLYIRESLGVIRFYFLFLELKIFGPGRNELIFITLTTEIISDFKVTSKGHYENRVTRNGLILMIRCAAVTCGRLWLIVTIA</sequence>
<organism evidence="1 2">
    <name type="scientific">Allacma fusca</name>
    <dbReference type="NCBI Taxonomy" id="39272"/>
    <lineage>
        <taxon>Eukaryota</taxon>
        <taxon>Metazoa</taxon>
        <taxon>Ecdysozoa</taxon>
        <taxon>Arthropoda</taxon>
        <taxon>Hexapoda</taxon>
        <taxon>Collembola</taxon>
        <taxon>Symphypleona</taxon>
        <taxon>Sminthuridae</taxon>
        <taxon>Allacma</taxon>
    </lineage>
</organism>
<protein>
    <submittedName>
        <fullName evidence="1">Uncharacterized protein</fullName>
    </submittedName>
</protein>